<feature type="compositionally biased region" description="Polar residues" evidence="1">
    <location>
        <begin position="60"/>
        <end position="70"/>
    </location>
</feature>
<feature type="region of interest" description="Disordered" evidence="1">
    <location>
        <begin position="1"/>
        <end position="100"/>
    </location>
</feature>
<comment type="caution">
    <text evidence="2">The sequence shown here is derived from an EMBL/GenBank/DDBJ whole genome shotgun (WGS) entry which is preliminary data.</text>
</comment>
<feature type="compositionally biased region" description="Basic residues" evidence="1">
    <location>
        <begin position="81"/>
        <end position="91"/>
    </location>
</feature>
<reference evidence="2" key="1">
    <citation type="submission" date="2023-04" db="EMBL/GenBank/DDBJ databases">
        <title>Ambrosiozyma monospora NBRC 1965.</title>
        <authorList>
            <person name="Ichikawa N."/>
            <person name="Sato H."/>
            <person name="Tonouchi N."/>
        </authorList>
    </citation>
    <scope>NUCLEOTIDE SEQUENCE</scope>
    <source>
        <strain evidence="2">NBRC 1965</strain>
    </source>
</reference>
<evidence type="ECO:0000256" key="1">
    <source>
        <dbReference type="SAM" id="MobiDB-lite"/>
    </source>
</evidence>
<feature type="compositionally biased region" description="Polar residues" evidence="1">
    <location>
        <begin position="1"/>
        <end position="13"/>
    </location>
</feature>
<name>A0A9W6WJQ4_AMBMO</name>
<feature type="region of interest" description="Disordered" evidence="1">
    <location>
        <begin position="169"/>
        <end position="217"/>
    </location>
</feature>
<feature type="compositionally biased region" description="Basic and acidic residues" evidence="1">
    <location>
        <begin position="169"/>
        <end position="199"/>
    </location>
</feature>
<gene>
    <name evidence="2" type="ORF">Amon01_000969600</name>
</gene>
<feature type="compositionally biased region" description="Basic and acidic residues" evidence="1">
    <location>
        <begin position="48"/>
        <end position="59"/>
    </location>
</feature>
<accession>A0A9W6WJQ4</accession>
<proteinExistence type="predicted"/>
<keyword evidence="3" id="KW-1185">Reference proteome</keyword>
<dbReference type="AlphaFoldDB" id="A0A9W6WJQ4"/>
<organism evidence="2 3">
    <name type="scientific">Ambrosiozyma monospora</name>
    <name type="common">Yeast</name>
    <name type="synonym">Endomycopsis monosporus</name>
    <dbReference type="NCBI Taxonomy" id="43982"/>
    <lineage>
        <taxon>Eukaryota</taxon>
        <taxon>Fungi</taxon>
        <taxon>Dikarya</taxon>
        <taxon>Ascomycota</taxon>
        <taxon>Saccharomycotina</taxon>
        <taxon>Pichiomycetes</taxon>
        <taxon>Pichiales</taxon>
        <taxon>Pichiaceae</taxon>
        <taxon>Ambrosiozyma</taxon>
    </lineage>
</organism>
<protein>
    <submittedName>
        <fullName evidence="2">Unnamed protein product</fullName>
    </submittedName>
</protein>
<evidence type="ECO:0000313" key="3">
    <source>
        <dbReference type="Proteomes" id="UP001165063"/>
    </source>
</evidence>
<dbReference type="EMBL" id="BSXU01012675">
    <property type="protein sequence ID" value="GME77716.1"/>
    <property type="molecule type" value="Genomic_DNA"/>
</dbReference>
<sequence length="234" mass="26857">MNHANIENKSNGHANGMVEKLQQENNKTAGIHESEVVRNVTQESSNGKVEESPEDDKNSRVISSTVSAGNISDGEDDVQKPAKKGSKKKKPNPLQDLLDDADWFTNDFGSRRGLRGRHPGVSLESKREQARLKMEAMKKAKEEARQKAKEQLTEEQLAKIAEAKRKKELEKQQKALQREQEKLKRKLRKEELKKEREAEMAEMLANETAEERAEREKLEEEYEALKRYYAGERT</sequence>
<dbReference type="Proteomes" id="UP001165063">
    <property type="component" value="Unassembled WGS sequence"/>
</dbReference>
<evidence type="ECO:0000313" key="2">
    <source>
        <dbReference type="EMBL" id="GME77716.1"/>
    </source>
</evidence>